<dbReference type="InterPro" id="IPR024414">
    <property type="entry name" value="Uncharacterised_PrgI"/>
</dbReference>
<proteinExistence type="predicted"/>
<sequence length="142" mass="16341">MFSRLPHYDMCRYLRCTGKRYDNRRQSAQRGIFPCRLYGYPLFFPVQIRHTGKIHIQRPLRQKGGFFLAYVPVPKDLSKVKTKVAFNLTKRQIVCFAAALLIGLPLFFLLKAAQGQTLRYGDDCRHAPPASCLPCMKSMDSP</sequence>
<feature type="transmembrane region" description="Helical" evidence="1">
    <location>
        <begin position="93"/>
        <end position="110"/>
    </location>
</feature>
<name>A0A381I853_CLODI</name>
<keyword evidence="1" id="KW-1133">Transmembrane helix</keyword>
<protein>
    <submittedName>
        <fullName evidence="2">PrgI family protein</fullName>
    </submittedName>
</protein>
<reference evidence="2" key="1">
    <citation type="submission" date="2018-06" db="EMBL/GenBank/DDBJ databases">
        <authorList>
            <consortium name="Pathogen Informatics"/>
            <person name="Doyle S."/>
        </authorList>
    </citation>
    <scope>NUCLEOTIDE SEQUENCE</scope>
    <source>
        <strain evidence="2">NCTC13307</strain>
    </source>
</reference>
<evidence type="ECO:0000313" key="2">
    <source>
        <dbReference type="EMBL" id="SUY22769.1"/>
    </source>
</evidence>
<dbReference type="Pfam" id="PF12666">
    <property type="entry name" value="PrgI"/>
    <property type="match status" value="1"/>
</dbReference>
<dbReference type="AlphaFoldDB" id="A0A381I853"/>
<evidence type="ECO:0000256" key="1">
    <source>
        <dbReference type="SAM" id="Phobius"/>
    </source>
</evidence>
<organism evidence="2">
    <name type="scientific">Clostridioides difficile</name>
    <name type="common">Peptoclostridium difficile</name>
    <dbReference type="NCBI Taxonomy" id="1496"/>
    <lineage>
        <taxon>Bacteria</taxon>
        <taxon>Bacillati</taxon>
        <taxon>Bacillota</taxon>
        <taxon>Clostridia</taxon>
        <taxon>Peptostreptococcales</taxon>
        <taxon>Peptostreptococcaceae</taxon>
        <taxon>Clostridioides</taxon>
    </lineage>
</organism>
<accession>A0A381I853</accession>
<keyword evidence="1" id="KW-0472">Membrane</keyword>
<dbReference type="EMBL" id="UFWD01000001">
    <property type="protein sequence ID" value="SUY22769.1"/>
    <property type="molecule type" value="Genomic_DNA"/>
</dbReference>
<gene>
    <name evidence="2" type="ORF">NCTC13307_01374</name>
</gene>
<keyword evidence="1" id="KW-0812">Transmembrane</keyword>